<organism evidence="8 9">
    <name type="scientific">Rotaria magnacalcarata</name>
    <dbReference type="NCBI Taxonomy" id="392030"/>
    <lineage>
        <taxon>Eukaryota</taxon>
        <taxon>Metazoa</taxon>
        <taxon>Spiralia</taxon>
        <taxon>Gnathifera</taxon>
        <taxon>Rotifera</taxon>
        <taxon>Eurotatoria</taxon>
        <taxon>Bdelloidea</taxon>
        <taxon>Philodinida</taxon>
        <taxon>Philodinidae</taxon>
        <taxon>Rotaria</taxon>
    </lineage>
</organism>
<feature type="compositionally biased region" description="Pro residues" evidence="5">
    <location>
        <begin position="234"/>
        <end position="267"/>
    </location>
</feature>
<reference evidence="8" key="1">
    <citation type="submission" date="2021-02" db="EMBL/GenBank/DDBJ databases">
        <authorList>
            <person name="Nowell W R."/>
        </authorList>
    </citation>
    <scope>NUCLEOTIDE SEQUENCE</scope>
</reference>
<proteinExistence type="predicted"/>
<feature type="disulfide bond" evidence="4">
    <location>
        <begin position="56"/>
        <end position="65"/>
    </location>
</feature>
<evidence type="ECO:0000256" key="4">
    <source>
        <dbReference type="PROSITE-ProRule" id="PRU00076"/>
    </source>
</evidence>
<keyword evidence="6" id="KW-0732">Signal</keyword>
<feature type="signal peptide" evidence="6">
    <location>
        <begin position="1"/>
        <end position="21"/>
    </location>
</feature>
<dbReference type="AlphaFoldDB" id="A0A816THP0"/>
<protein>
    <recommendedName>
        <fullName evidence="7">EGF-like domain-containing protein</fullName>
    </recommendedName>
</protein>
<dbReference type="InterPro" id="IPR000742">
    <property type="entry name" value="EGF"/>
</dbReference>
<dbReference type="PROSITE" id="PS00010">
    <property type="entry name" value="ASX_HYDROXYL"/>
    <property type="match status" value="1"/>
</dbReference>
<dbReference type="Gene3D" id="2.10.25.10">
    <property type="entry name" value="Laminin"/>
    <property type="match status" value="4"/>
</dbReference>
<keyword evidence="3 4" id="KW-1015">Disulfide bond</keyword>
<keyword evidence="2" id="KW-0677">Repeat</keyword>
<feature type="domain" description="EGF-like" evidence="7">
    <location>
        <begin position="129"/>
        <end position="171"/>
    </location>
</feature>
<feature type="disulfide bond" evidence="4">
    <location>
        <begin position="118"/>
        <end position="127"/>
    </location>
</feature>
<evidence type="ECO:0000256" key="1">
    <source>
        <dbReference type="ARBA" id="ARBA00022536"/>
    </source>
</evidence>
<sequence>MLYYFCLNIFFLLTIVSLIDASPTSDQSALEEKKCLNYCATNGICMLTESDPMCYCLPGWMGTRCNDVRKSVPNQEIYSHKKALNSRALVVCPTAVGNPCLSGGTCYVFNGNQLMCGCTEDYTGDLCEIQSPCKPGGENYCGGGSTCIPDPDPTKAPTCICASGSYGFNCMNTIVTVTTTTPQTTTMSAGCKLFPTLCQNGGTCESGGTTTTCKCPPTHAGPQCKTPVGATPSQGPPVVPGQTTPPPVPGQTTPPPVPGQTTPPPVPGQTTPPLVIGPSNKPPAGVTCAQNPCRNNRPCYNNGNSYFCSCGSQYRGINCEEFISG</sequence>
<comment type="caution">
    <text evidence="8">The sequence shown here is derived from an EMBL/GenBank/DDBJ whole genome shotgun (WGS) entry which is preliminary data.</text>
</comment>
<dbReference type="Proteomes" id="UP000663856">
    <property type="component" value="Unassembled WGS sequence"/>
</dbReference>
<evidence type="ECO:0000313" key="9">
    <source>
        <dbReference type="Proteomes" id="UP000663856"/>
    </source>
</evidence>
<dbReference type="SUPFAM" id="SSF57196">
    <property type="entry name" value="EGF/Laminin"/>
    <property type="match status" value="4"/>
</dbReference>
<evidence type="ECO:0000259" key="7">
    <source>
        <dbReference type="PROSITE" id="PS50026"/>
    </source>
</evidence>
<evidence type="ECO:0000256" key="6">
    <source>
        <dbReference type="SAM" id="SignalP"/>
    </source>
</evidence>
<feature type="domain" description="EGF-like" evidence="7">
    <location>
        <begin position="88"/>
        <end position="128"/>
    </location>
</feature>
<dbReference type="PROSITE" id="PS01186">
    <property type="entry name" value="EGF_2"/>
    <property type="match status" value="1"/>
</dbReference>
<evidence type="ECO:0000313" key="8">
    <source>
        <dbReference type="EMBL" id="CAF2097002.1"/>
    </source>
</evidence>
<dbReference type="PANTHER" id="PTHR24049">
    <property type="entry name" value="CRUMBS FAMILY MEMBER"/>
    <property type="match status" value="1"/>
</dbReference>
<dbReference type="EMBL" id="CAJNRF010008062">
    <property type="protein sequence ID" value="CAF2097002.1"/>
    <property type="molecule type" value="Genomic_DNA"/>
</dbReference>
<feature type="disulfide bond" evidence="4">
    <location>
        <begin position="310"/>
        <end position="319"/>
    </location>
</feature>
<feature type="region of interest" description="Disordered" evidence="5">
    <location>
        <begin position="226"/>
        <end position="279"/>
    </location>
</feature>
<feature type="disulfide bond" evidence="4">
    <location>
        <begin position="161"/>
        <end position="170"/>
    </location>
</feature>
<dbReference type="InterPro" id="IPR000152">
    <property type="entry name" value="EGF-type_Asp/Asn_hydroxyl_site"/>
</dbReference>
<evidence type="ECO:0000256" key="3">
    <source>
        <dbReference type="ARBA" id="ARBA00023157"/>
    </source>
</evidence>
<feature type="domain" description="EGF-like" evidence="7">
    <location>
        <begin position="31"/>
        <end position="66"/>
    </location>
</feature>
<feature type="chain" id="PRO_5032832945" description="EGF-like domain-containing protein" evidence="6">
    <location>
        <begin position="22"/>
        <end position="325"/>
    </location>
</feature>
<accession>A0A816THP0</accession>
<dbReference type="SMART" id="SM00181">
    <property type="entry name" value="EGF"/>
    <property type="match status" value="5"/>
</dbReference>
<dbReference type="CDD" id="cd00054">
    <property type="entry name" value="EGF_CA"/>
    <property type="match status" value="1"/>
</dbReference>
<feature type="domain" description="EGF-like" evidence="7">
    <location>
        <begin position="284"/>
        <end position="320"/>
    </location>
</feature>
<dbReference type="PROSITE" id="PS00022">
    <property type="entry name" value="EGF_1"/>
    <property type="match status" value="5"/>
</dbReference>
<feature type="disulfide bond" evidence="4">
    <location>
        <begin position="215"/>
        <end position="224"/>
    </location>
</feature>
<dbReference type="PROSITE" id="PS50026">
    <property type="entry name" value="EGF_3"/>
    <property type="match status" value="5"/>
</dbReference>
<feature type="disulfide bond" evidence="4">
    <location>
        <begin position="35"/>
        <end position="45"/>
    </location>
</feature>
<dbReference type="Pfam" id="PF00008">
    <property type="entry name" value="EGF"/>
    <property type="match status" value="1"/>
</dbReference>
<feature type="domain" description="EGF-like" evidence="7">
    <location>
        <begin position="187"/>
        <end position="225"/>
    </location>
</feature>
<dbReference type="InterPro" id="IPR051022">
    <property type="entry name" value="Notch_Cell-Fate_Det"/>
</dbReference>
<evidence type="ECO:0000256" key="5">
    <source>
        <dbReference type="SAM" id="MobiDB-lite"/>
    </source>
</evidence>
<comment type="caution">
    <text evidence="4">Lacks conserved residue(s) required for the propagation of feature annotation.</text>
</comment>
<evidence type="ECO:0000256" key="2">
    <source>
        <dbReference type="ARBA" id="ARBA00022737"/>
    </source>
</evidence>
<name>A0A816THP0_9BILA</name>
<gene>
    <name evidence="8" type="ORF">WKI299_LOCUS19361</name>
</gene>
<keyword evidence="1 4" id="KW-0245">EGF-like domain</keyword>